<dbReference type="GO" id="GO:0008270">
    <property type="term" value="F:zinc ion binding"/>
    <property type="evidence" value="ECO:0007669"/>
    <property type="project" value="UniProtKB-KW"/>
</dbReference>
<gene>
    <name evidence="3" type="ORF">INT48_000394</name>
</gene>
<evidence type="ECO:0000256" key="1">
    <source>
        <dbReference type="PROSITE-ProRule" id="PRU00042"/>
    </source>
</evidence>
<keyword evidence="4" id="KW-1185">Reference proteome</keyword>
<evidence type="ECO:0000313" key="3">
    <source>
        <dbReference type="EMBL" id="KAG2233391.1"/>
    </source>
</evidence>
<keyword evidence="1" id="KW-0863">Zinc-finger</keyword>
<feature type="non-terminal residue" evidence="3">
    <location>
        <position position="1"/>
    </location>
</feature>
<evidence type="ECO:0000313" key="4">
    <source>
        <dbReference type="Proteomes" id="UP000613177"/>
    </source>
</evidence>
<protein>
    <recommendedName>
        <fullName evidence="2">C2H2-type domain-containing protein</fullName>
    </recommendedName>
</protein>
<dbReference type="PROSITE" id="PS00028">
    <property type="entry name" value="ZINC_FINGER_C2H2_1"/>
    <property type="match status" value="1"/>
</dbReference>
<keyword evidence="1" id="KW-0862">Zinc</keyword>
<dbReference type="EMBL" id="JAEPRE010000081">
    <property type="protein sequence ID" value="KAG2233391.1"/>
    <property type="molecule type" value="Genomic_DNA"/>
</dbReference>
<organism evidence="3 4">
    <name type="scientific">Thamnidium elegans</name>
    <dbReference type="NCBI Taxonomy" id="101142"/>
    <lineage>
        <taxon>Eukaryota</taxon>
        <taxon>Fungi</taxon>
        <taxon>Fungi incertae sedis</taxon>
        <taxon>Mucoromycota</taxon>
        <taxon>Mucoromycotina</taxon>
        <taxon>Mucoromycetes</taxon>
        <taxon>Mucorales</taxon>
        <taxon>Mucorineae</taxon>
        <taxon>Mucoraceae</taxon>
        <taxon>Thamnidium</taxon>
    </lineage>
</organism>
<dbReference type="AlphaFoldDB" id="A0A8H7VSW2"/>
<comment type="caution">
    <text evidence="3">The sequence shown here is derived from an EMBL/GenBank/DDBJ whole genome shotgun (WGS) entry which is preliminary data.</text>
</comment>
<feature type="domain" description="C2H2-type" evidence="2">
    <location>
        <begin position="88"/>
        <end position="116"/>
    </location>
</feature>
<dbReference type="InterPro" id="IPR013087">
    <property type="entry name" value="Znf_C2H2_type"/>
</dbReference>
<reference evidence="3" key="1">
    <citation type="submission" date="2021-01" db="EMBL/GenBank/DDBJ databases">
        <title>Metabolic potential, ecology and presence of endohyphal bacteria is reflected in genomic diversity of Mucoromycotina.</title>
        <authorList>
            <person name="Muszewska A."/>
            <person name="Okrasinska A."/>
            <person name="Steczkiewicz K."/>
            <person name="Drgas O."/>
            <person name="Orlowska M."/>
            <person name="Perlinska-Lenart U."/>
            <person name="Aleksandrzak-Piekarczyk T."/>
            <person name="Szatraj K."/>
            <person name="Zielenkiewicz U."/>
            <person name="Pilsyk S."/>
            <person name="Malc E."/>
            <person name="Mieczkowski P."/>
            <person name="Kruszewska J.S."/>
            <person name="Biernat P."/>
            <person name="Pawlowska J."/>
        </authorList>
    </citation>
    <scope>NUCLEOTIDE SEQUENCE</scope>
    <source>
        <strain evidence="3">WA0000018081</strain>
    </source>
</reference>
<proteinExistence type="predicted"/>
<dbReference type="PROSITE" id="PS50157">
    <property type="entry name" value="ZINC_FINGER_C2H2_2"/>
    <property type="match status" value="2"/>
</dbReference>
<evidence type="ECO:0000259" key="2">
    <source>
        <dbReference type="PROSITE" id="PS50157"/>
    </source>
</evidence>
<dbReference type="SMART" id="SM00355">
    <property type="entry name" value="ZnF_C2H2"/>
    <property type="match status" value="2"/>
</dbReference>
<name>A0A8H7VSW2_9FUNG</name>
<accession>A0A8H7VSW2</accession>
<feature type="domain" description="C2H2-type" evidence="2">
    <location>
        <begin position="27"/>
        <end position="58"/>
    </location>
</feature>
<sequence length="315" mass="36817">MPLTNKITPPSNSLDHMPKPEVVLLIHRCFYHKECTKHYATPQNLREHLKKIHSFTFPIRIQTIRRYNSESFCFLRGFSKHKNFKEHHACPCCVSHFKNLSDLNQHFQTVHKEYLPFQQQQNGSDSSESSSIDRLDQNQDSINTLESQQEESFQEVSQKRSYNEIVIHDDISFDPPHGEHFLVNNFDASNAIHRMQLSLKEHMWKLSLEDNLYLALASMSALLLSPNRYPEEVKPFFRQALWRNLCEEGWNDTIGHVESLYDIKQQPMPITTVASILIVVDDLLSRNTNREQAEARLKSLPLSTDFNLLNLCYSF</sequence>
<dbReference type="Proteomes" id="UP000613177">
    <property type="component" value="Unassembled WGS sequence"/>
</dbReference>
<keyword evidence="1" id="KW-0479">Metal-binding</keyword>